<keyword evidence="3" id="KW-1185">Reference proteome</keyword>
<feature type="region of interest" description="Disordered" evidence="1">
    <location>
        <begin position="1"/>
        <end position="120"/>
    </location>
</feature>
<protein>
    <submittedName>
        <fullName evidence="2">Uncharacterized protein</fullName>
    </submittedName>
</protein>
<feature type="compositionally biased region" description="Basic and acidic residues" evidence="1">
    <location>
        <begin position="20"/>
        <end position="48"/>
    </location>
</feature>
<evidence type="ECO:0000313" key="2">
    <source>
        <dbReference type="EMBL" id="EFN84420.1"/>
    </source>
</evidence>
<dbReference type="EMBL" id="GL448526">
    <property type="protein sequence ID" value="EFN84420.1"/>
    <property type="molecule type" value="Genomic_DNA"/>
</dbReference>
<feature type="compositionally biased region" description="Basic and acidic residues" evidence="1">
    <location>
        <begin position="225"/>
        <end position="239"/>
    </location>
</feature>
<proteinExistence type="predicted"/>
<reference evidence="2 3" key="1">
    <citation type="journal article" date="2010" name="Science">
        <title>Genomic comparison of the ants Camponotus floridanus and Harpegnathos saltator.</title>
        <authorList>
            <person name="Bonasio R."/>
            <person name="Zhang G."/>
            <person name="Ye C."/>
            <person name="Mutti N.S."/>
            <person name="Fang X."/>
            <person name="Qin N."/>
            <person name="Donahue G."/>
            <person name="Yang P."/>
            <person name="Li Q."/>
            <person name="Li C."/>
            <person name="Zhang P."/>
            <person name="Huang Z."/>
            <person name="Berger S.L."/>
            <person name="Reinberg D."/>
            <person name="Wang J."/>
            <person name="Liebig J."/>
        </authorList>
    </citation>
    <scope>NUCLEOTIDE SEQUENCE [LARGE SCALE GENOMIC DNA]</scope>
    <source>
        <strain evidence="2 3">R22 G/1</strain>
    </source>
</reference>
<gene>
    <name evidence="2" type="ORF">EAI_10747</name>
</gene>
<feature type="compositionally biased region" description="Polar residues" evidence="1">
    <location>
        <begin position="94"/>
        <end position="114"/>
    </location>
</feature>
<name>E2BIR1_HARSA</name>
<feature type="compositionally biased region" description="Basic residues" evidence="1">
    <location>
        <begin position="49"/>
        <end position="65"/>
    </location>
</feature>
<dbReference type="AlphaFoldDB" id="E2BIR1"/>
<feature type="compositionally biased region" description="Basic and acidic residues" evidence="1">
    <location>
        <begin position="177"/>
        <end position="189"/>
    </location>
</feature>
<feature type="region of interest" description="Disordered" evidence="1">
    <location>
        <begin position="177"/>
        <end position="239"/>
    </location>
</feature>
<evidence type="ECO:0000256" key="1">
    <source>
        <dbReference type="SAM" id="MobiDB-lite"/>
    </source>
</evidence>
<accession>E2BIR1</accession>
<evidence type="ECO:0000313" key="3">
    <source>
        <dbReference type="Proteomes" id="UP000008237"/>
    </source>
</evidence>
<organism evidence="3">
    <name type="scientific">Harpegnathos saltator</name>
    <name type="common">Jerdon's jumping ant</name>
    <dbReference type="NCBI Taxonomy" id="610380"/>
    <lineage>
        <taxon>Eukaryota</taxon>
        <taxon>Metazoa</taxon>
        <taxon>Ecdysozoa</taxon>
        <taxon>Arthropoda</taxon>
        <taxon>Hexapoda</taxon>
        <taxon>Insecta</taxon>
        <taxon>Pterygota</taxon>
        <taxon>Neoptera</taxon>
        <taxon>Endopterygota</taxon>
        <taxon>Hymenoptera</taxon>
        <taxon>Apocrita</taxon>
        <taxon>Aculeata</taxon>
        <taxon>Formicoidea</taxon>
        <taxon>Formicidae</taxon>
        <taxon>Ponerinae</taxon>
        <taxon>Ponerini</taxon>
        <taxon>Harpegnathos</taxon>
    </lineage>
</organism>
<feature type="compositionally biased region" description="Basic residues" evidence="1">
    <location>
        <begin position="8"/>
        <end position="19"/>
    </location>
</feature>
<dbReference type="InParanoid" id="E2BIR1"/>
<dbReference type="Proteomes" id="UP000008237">
    <property type="component" value="Unassembled WGS sequence"/>
</dbReference>
<sequence>MVSAATWIRRRKIPPKQHLSKKETHQGLRVERFKSPKDPLHRERDPHTRRFIKTKTNKRTPKKQARMLQEKLDKILQDLNETQPPKRRRRRVTPSETSEDSVSTDYVTTQTKTPQNRETDKSTGAINVTYNKVNPESTSQSTQSTITVDSASIVDTSSDQQSALRLVQAFIDAEETFKQMQPDEQRSPDRNVFADSVNGGGMAEDRRQESVVDTETAWEDEEEPPVQKDEQPQKGEQPE</sequence>